<dbReference type="AlphaFoldDB" id="A0A1C7LP52"/>
<gene>
    <name evidence="2" type="ORF">A0H81_13414</name>
</gene>
<dbReference type="OMA" id="RICEYCH"/>
<feature type="compositionally biased region" description="Acidic residues" evidence="1">
    <location>
        <begin position="701"/>
        <end position="712"/>
    </location>
</feature>
<evidence type="ECO:0000313" key="2">
    <source>
        <dbReference type="EMBL" id="OBZ66555.1"/>
    </source>
</evidence>
<feature type="region of interest" description="Disordered" evidence="1">
    <location>
        <begin position="643"/>
        <end position="712"/>
    </location>
</feature>
<sequence>MDTVNSQDPAAVRSRIARLDPLALNELNAIDKLIADAASKPKGSKDASDKKGNKDIAGKILKGISHVLEVAESVAEIQPIAARRQDFSKMLSLELQRRENNEQIAVVYHSMTHLVYTLRHLEPILDIEDDIDFSEILTNIETTMKEFGRFVNLYYKCRQKIFHVLFSQNYKDEMGGYLGQFDQHKQDLESLINTRFMITTHTRLDGLFRYSETIINKLNEGDAKMQAATAFIEAHGGPDAVKMDDVLLTELAKTLNEKLTTSIKSTLHEDFSVLLEESAKQYTLKLNNVQVTITASVSSAQEAILRRLNEGPYEMIVDEDIKAVWKQNSWKTSVKCRVFVDALHEYYQRKFDEYMTTENARHNDYWTLQFLSKVMSGRVAGITITYRERFLCMFEIDLMILTIQESPSPADVKDELRKLLDYIKPLVLSADVEEDGWDGCDELVQLQDQYMETEEGSIKQQLEEFGFDLEDESALSSVTNDSRIELHIMCLLYVLMERLQTTISQLLDGIDNDEALVLQKTFEGLSSSFLATFYTFDDRMDDLVRCWRQQGKNIDLQIDRYADGLFVNWYKEADEENNALDRLQSFLEDGDEDESSDGQVADKLNSQQAKIDELVLKVSSFEDRLASIESLLRKLVANNESATTAIASQDENRTEPSGPDGQGEDPTNSTGGSEDGTPISPSGPDDQGEDPRNGTSGLEDTNGDEDSDDQGW</sequence>
<dbReference type="EMBL" id="LUGG01000029">
    <property type="protein sequence ID" value="OBZ66555.1"/>
    <property type="molecule type" value="Genomic_DNA"/>
</dbReference>
<comment type="caution">
    <text evidence="2">The sequence shown here is derived from an EMBL/GenBank/DDBJ whole genome shotgun (WGS) entry which is preliminary data.</text>
</comment>
<dbReference type="OrthoDB" id="3222020at2759"/>
<keyword evidence="3" id="KW-1185">Reference proteome</keyword>
<dbReference type="STRING" id="5627.A0A1C7LP52"/>
<accession>A0A1C7LP52</accession>
<evidence type="ECO:0000256" key="1">
    <source>
        <dbReference type="SAM" id="MobiDB-lite"/>
    </source>
</evidence>
<organism evidence="2 3">
    <name type="scientific">Grifola frondosa</name>
    <name type="common">Maitake</name>
    <name type="synonym">Polyporus frondosus</name>
    <dbReference type="NCBI Taxonomy" id="5627"/>
    <lineage>
        <taxon>Eukaryota</taxon>
        <taxon>Fungi</taxon>
        <taxon>Dikarya</taxon>
        <taxon>Basidiomycota</taxon>
        <taxon>Agaricomycotina</taxon>
        <taxon>Agaricomycetes</taxon>
        <taxon>Polyporales</taxon>
        <taxon>Grifolaceae</taxon>
        <taxon>Grifola</taxon>
    </lineage>
</organism>
<evidence type="ECO:0000313" key="3">
    <source>
        <dbReference type="Proteomes" id="UP000092993"/>
    </source>
</evidence>
<reference evidence="2 3" key="1">
    <citation type="submission" date="2016-03" db="EMBL/GenBank/DDBJ databases">
        <title>Whole genome sequencing of Grifola frondosa 9006-11.</title>
        <authorList>
            <person name="Min B."/>
            <person name="Park H."/>
            <person name="Kim J.-G."/>
            <person name="Cho H."/>
            <person name="Oh Y.-L."/>
            <person name="Kong W.-S."/>
            <person name="Choi I.-G."/>
        </authorList>
    </citation>
    <scope>NUCLEOTIDE SEQUENCE [LARGE SCALE GENOMIC DNA]</scope>
    <source>
        <strain evidence="2 3">9006-11</strain>
    </source>
</reference>
<proteinExistence type="predicted"/>
<protein>
    <submittedName>
        <fullName evidence="2">Uncharacterized protein</fullName>
    </submittedName>
</protein>
<dbReference type="Proteomes" id="UP000092993">
    <property type="component" value="Unassembled WGS sequence"/>
</dbReference>
<name>A0A1C7LP52_GRIFR</name>